<organism evidence="2 3">
    <name type="scientific">Arthrobacter flavus</name>
    <dbReference type="NCBI Taxonomy" id="95172"/>
    <lineage>
        <taxon>Bacteria</taxon>
        <taxon>Bacillati</taxon>
        <taxon>Actinomycetota</taxon>
        <taxon>Actinomycetes</taxon>
        <taxon>Micrococcales</taxon>
        <taxon>Micrococcaceae</taxon>
        <taxon>Arthrobacter</taxon>
    </lineage>
</organism>
<evidence type="ECO:0000313" key="3">
    <source>
        <dbReference type="Proteomes" id="UP001597307"/>
    </source>
</evidence>
<gene>
    <name evidence="2" type="ORF">ACFSFX_13615</name>
</gene>
<sequence length="74" mass="8249">MNWTDDPPPWLPPLPPPNRGRLLVNTGLILVIGSFIFIFYMSFVGGTHTLYTLIPLAVGLICLIVGMVRRNEGR</sequence>
<accession>A0ABW4QA73</accession>
<feature type="transmembrane region" description="Helical" evidence="1">
    <location>
        <begin position="22"/>
        <end position="43"/>
    </location>
</feature>
<keyword evidence="1" id="KW-0812">Transmembrane</keyword>
<dbReference type="Proteomes" id="UP001597307">
    <property type="component" value="Unassembled WGS sequence"/>
</dbReference>
<feature type="transmembrane region" description="Helical" evidence="1">
    <location>
        <begin position="49"/>
        <end position="68"/>
    </location>
</feature>
<dbReference type="RefSeq" id="WP_343880673.1">
    <property type="nucleotide sequence ID" value="NZ_BAAAIJ010000051.1"/>
</dbReference>
<dbReference type="EMBL" id="JBHUGA010000060">
    <property type="protein sequence ID" value="MFD1847626.1"/>
    <property type="molecule type" value="Genomic_DNA"/>
</dbReference>
<evidence type="ECO:0008006" key="4">
    <source>
        <dbReference type="Google" id="ProtNLM"/>
    </source>
</evidence>
<comment type="caution">
    <text evidence="2">The sequence shown here is derived from an EMBL/GenBank/DDBJ whole genome shotgun (WGS) entry which is preliminary data.</text>
</comment>
<keyword evidence="1" id="KW-0472">Membrane</keyword>
<name>A0ABW4QA73_9MICC</name>
<keyword evidence="3" id="KW-1185">Reference proteome</keyword>
<proteinExistence type="predicted"/>
<keyword evidence="1" id="KW-1133">Transmembrane helix</keyword>
<protein>
    <recommendedName>
        <fullName evidence="4">DUF3098 domain-containing protein</fullName>
    </recommendedName>
</protein>
<evidence type="ECO:0000256" key="1">
    <source>
        <dbReference type="SAM" id="Phobius"/>
    </source>
</evidence>
<evidence type="ECO:0000313" key="2">
    <source>
        <dbReference type="EMBL" id="MFD1847626.1"/>
    </source>
</evidence>
<reference evidence="3" key="1">
    <citation type="journal article" date="2019" name="Int. J. Syst. Evol. Microbiol.">
        <title>The Global Catalogue of Microorganisms (GCM) 10K type strain sequencing project: providing services to taxonomists for standard genome sequencing and annotation.</title>
        <authorList>
            <consortium name="The Broad Institute Genomics Platform"/>
            <consortium name="The Broad Institute Genome Sequencing Center for Infectious Disease"/>
            <person name="Wu L."/>
            <person name="Ma J."/>
        </authorList>
    </citation>
    <scope>NUCLEOTIDE SEQUENCE [LARGE SCALE GENOMIC DNA]</scope>
    <source>
        <strain evidence="3">JCM 11496</strain>
    </source>
</reference>